<proteinExistence type="predicted"/>
<evidence type="ECO:0000313" key="2">
    <source>
        <dbReference type="EMBL" id="MDU9004445.1"/>
    </source>
</evidence>
<name>A0ABU3VE42_9RHOB</name>
<keyword evidence="1" id="KW-1133">Transmembrane helix</keyword>
<comment type="caution">
    <text evidence="2">The sequence shown here is derived from an EMBL/GenBank/DDBJ whole genome shotgun (WGS) entry which is preliminary data.</text>
</comment>
<feature type="transmembrane region" description="Helical" evidence="1">
    <location>
        <begin position="184"/>
        <end position="205"/>
    </location>
</feature>
<dbReference type="InterPro" id="IPR043130">
    <property type="entry name" value="CDP-OH_PTrfase_TM_dom"/>
</dbReference>
<reference evidence="3" key="1">
    <citation type="submission" date="2023-05" db="EMBL/GenBank/DDBJ databases">
        <title>Sedimentitalea sp. nov. JM2-8.</title>
        <authorList>
            <person name="Huang J."/>
        </authorList>
    </citation>
    <scope>NUCLEOTIDE SEQUENCE [LARGE SCALE GENOMIC DNA]</scope>
    <source>
        <strain evidence="3">KHS03</strain>
    </source>
</reference>
<sequence>MSDLNNRRPLESRNTNWAKRCAGFLAARAITPNQISQASIGAALIAGGAFWMTGLTTNVILTGGLLVLSALACQLRLLCNLFDGMVAIEAGKSAPDGPFWNEYPDRIADILIFAGVGLGVGSPALGFAAATMAVLTAYTRELGTSIGLSPNFSGPMAKQHRMALITGAAFLAMFEPLLLTPGTILTIALWAVVVGAIATSVRRAYDIRKSLLQGKSS</sequence>
<dbReference type="EC" id="2.7.8.-" evidence="2"/>
<dbReference type="RefSeq" id="WP_316776166.1">
    <property type="nucleotide sequence ID" value="NZ_JASMWN010000007.1"/>
</dbReference>
<dbReference type="GO" id="GO:0016740">
    <property type="term" value="F:transferase activity"/>
    <property type="evidence" value="ECO:0007669"/>
    <property type="project" value="UniProtKB-KW"/>
</dbReference>
<evidence type="ECO:0000256" key="1">
    <source>
        <dbReference type="SAM" id="Phobius"/>
    </source>
</evidence>
<dbReference type="EMBL" id="JASMWN010000007">
    <property type="protein sequence ID" value="MDU9004445.1"/>
    <property type="molecule type" value="Genomic_DNA"/>
</dbReference>
<feature type="transmembrane region" description="Helical" evidence="1">
    <location>
        <begin position="59"/>
        <end position="77"/>
    </location>
</feature>
<protein>
    <submittedName>
        <fullName evidence="2">CDP-alcohol phosphatidyltransferase family protein</fullName>
        <ecNumber evidence="2">2.7.8.-</ecNumber>
    </submittedName>
</protein>
<accession>A0ABU3VE42</accession>
<keyword evidence="1" id="KW-0812">Transmembrane</keyword>
<organism evidence="2 3">
    <name type="scientific">Sedimentitalea todarodis</name>
    <dbReference type="NCBI Taxonomy" id="1631240"/>
    <lineage>
        <taxon>Bacteria</taxon>
        <taxon>Pseudomonadati</taxon>
        <taxon>Pseudomonadota</taxon>
        <taxon>Alphaproteobacteria</taxon>
        <taxon>Rhodobacterales</taxon>
        <taxon>Paracoccaceae</taxon>
        <taxon>Sedimentitalea</taxon>
    </lineage>
</organism>
<keyword evidence="1" id="KW-0472">Membrane</keyword>
<evidence type="ECO:0000313" key="3">
    <source>
        <dbReference type="Proteomes" id="UP001255416"/>
    </source>
</evidence>
<dbReference type="Gene3D" id="1.20.120.1760">
    <property type="match status" value="1"/>
</dbReference>
<keyword evidence="2" id="KW-0808">Transferase</keyword>
<dbReference type="Proteomes" id="UP001255416">
    <property type="component" value="Unassembled WGS sequence"/>
</dbReference>
<keyword evidence="3" id="KW-1185">Reference proteome</keyword>
<gene>
    <name evidence="2" type="ORF">QO231_11340</name>
</gene>
<feature type="transmembrane region" description="Helical" evidence="1">
    <location>
        <begin position="110"/>
        <end position="139"/>
    </location>
</feature>